<sequence length="160" mass="17991">MPIFDMFMIGLLISSIGGLLLSKCYEKKILIGICLAICLLLVVGGVYFNYKGMNMNYTCIDSNRNIATDNGNDKMPIPSEIASKYLANPDEANNVNHKVMKKDDIKDYNLCDQFYTNKFPFVKHLFYSTGDIFKYLGVVMAVAGFFSLVWGVIIVNKRVA</sequence>
<organism evidence="2 3">
    <name type="scientific">Clostridium beijerinckii</name>
    <name type="common">Clostridium MP</name>
    <dbReference type="NCBI Taxonomy" id="1520"/>
    <lineage>
        <taxon>Bacteria</taxon>
        <taxon>Bacillati</taxon>
        <taxon>Bacillota</taxon>
        <taxon>Clostridia</taxon>
        <taxon>Eubacteriales</taxon>
        <taxon>Clostridiaceae</taxon>
        <taxon>Clostridium</taxon>
    </lineage>
</organism>
<feature type="transmembrane region" description="Helical" evidence="1">
    <location>
        <begin position="6"/>
        <end position="22"/>
    </location>
</feature>
<evidence type="ECO:0000256" key="1">
    <source>
        <dbReference type="SAM" id="Phobius"/>
    </source>
</evidence>
<evidence type="ECO:0000313" key="2">
    <source>
        <dbReference type="EMBL" id="OOP74664.1"/>
    </source>
</evidence>
<dbReference type="Proteomes" id="UP000190959">
    <property type="component" value="Unassembled WGS sequence"/>
</dbReference>
<evidence type="ECO:0000313" key="3">
    <source>
        <dbReference type="Proteomes" id="UP000190959"/>
    </source>
</evidence>
<reference evidence="2 3" key="1">
    <citation type="submission" date="2017-02" db="EMBL/GenBank/DDBJ databases">
        <title>Genome sequence of Clostridium beijerinckii Br21.</title>
        <authorList>
            <person name="Fonseca B.C."/>
            <person name="Guazzaroni M.E."/>
            <person name="Riano-Pachon D.M."/>
            <person name="Reginatto V."/>
        </authorList>
    </citation>
    <scope>NUCLEOTIDE SEQUENCE [LARGE SCALE GENOMIC DNA]</scope>
    <source>
        <strain evidence="2 3">Br21</strain>
    </source>
</reference>
<proteinExistence type="predicted"/>
<accession>A0A1S9NAT7</accession>
<name>A0A1S9NAT7_CLOBE</name>
<feature type="transmembrane region" description="Helical" evidence="1">
    <location>
        <begin position="29"/>
        <end position="48"/>
    </location>
</feature>
<protein>
    <submittedName>
        <fullName evidence="2">Uncharacterized protein</fullName>
    </submittedName>
</protein>
<dbReference type="AlphaFoldDB" id="A0A1S9NAT7"/>
<feature type="transmembrane region" description="Helical" evidence="1">
    <location>
        <begin position="132"/>
        <end position="155"/>
    </location>
</feature>
<comment type="caution">
    <text evidence="2">The sequence shown here is derived from an EMBL/GenBank/DDBJ whole genome shotgun (WGS) entry which is preliminary data.</text>
</comment>
<dbReference type="Pfam" id="PF17248">
    <property type="entry name" value="DUF5317"/>
    <property type="match status" value="1"/>
</dbReference>
<gene>
    <name evidence="2" type="ORF">CBEIBR21_00415</name>
</gene>
<keyword evidence="1" id="KW-0812">Transmembrane</keyword>
<dbReference type="InterPro" id="IPR035168">
    <property type="entry name" value="DUF5317"/>
</dbReference>
<dbReference type="RefSeq" id="WP_078114213.1">
    <property type="nucleotide sequence ID" value="NZ_MWMH01000001.1"/>
</dbReference>
<keyword evidence="1" id="KW-0472">Membrane</keyword>
<keyword evidence="1" id="KW-1133">Transmembrane helix</keyword>
<dbReference type="EMBL" id="MWMH01000001">
    <property type="protein sequence ID" value="OOP74664.1"/>
    <property type="molecule type" value="Genomic_DNA"/>
</dbReference>